<accession>D1BVZ8</accession>
<dbReference type="STRING" id="446471.Xcel_0462"/>
<organism evidence="3 4">
    <name type="scientific">Xylanimonas cellulosilytica (strain DSM 15894 / JCM 12276 / CECT 5975 / KCTC 9989 / LMG 20990 / NBRC 107835 / XIL07)</name>
    <dbReference type="NCBI Taxonomy" id="446471"/>
    <lineage>
        <taxon>Bacteria</taxon>
        <taxon>Bacillati</taxon>
        <taxon>Actinomycetota</taxon>
        <taxon>Actinomycetes</taxon>
        <taxon>Micrococcales</taxon>
        <taxon>Promicromonosporaceae</taxon>
        <taxon>Xylanimonas</taxon>
    </lineage>
</organism>
<feature type="compositionally biased region" description="Gly residues" evidence="1">
    <location>
        <begin position="228"/>
        <end position="237"/>
    </location>
</feature>
<feature type="transmembrane region" description="Helical" evidence="2">
    <location>
        <begin position="15"/>
        <end position="31"/>
    </location>
</feature>
<sequence length="467" mass="46810">MLLRQRFRQWRQGRPFWGASLTILAGLELFVSSRLDLALGGMVLQFGFAGMQTTIIPLVMVLAGVLVMFQPVHHIFYGVITLALSVYSLVAVNLGGMGVGLVLGVAGSIVVVSWMGRDDVAASPAPPPAGPAASNALADDDAVLLFDDGPPRDSSARWSVAATVSVALAASTLGGGTALGGPCILGFILCNLPTPSESPSPTPSDSEGTGSPEPAPPSPSDLPADAGDGLGDGVGDVVGGVVDGVGDVVGGVVDGVGDVVDDVVGGVGEAAGAADGAADGGTDAAADDGGDAASTDTGLTVDVPQDLPLPDDEALPVVLGGNEDVDVYAVPAELKATDLEISGIQAVALVSVPVGPGSGERRNAIKLVADHVRVTGFHLRTYAGANDRHAGTETTADYVTMDGDATMYITSITLDGPDGNPLTIDADAPPPTLTSLVLAAVNPTVGLLGATSDSQVWSGFHERVWAS</sequence>
<dbReference type="eggNOG" id="COG3170">
    <property type="taxonomic scope" value="Bacteria"/>
</dbReference>
<keyword evidence="2" id="KW-0472">Membrane</keyword>
<proteinExistence type="predicted"/>
<keyword evidence="2" id="KW-1133">Transmembrane helix</keyword>
<dbReference type="OrthoDB" id="3535986at2"/>
<reference evidence="4" key="1">
    <citation type="submission" date="2009-11" db="EMBL/GenBank/DDBJ databases">
        <title>The complete chromosome of Xylanimonas cellulosilytica DSM 15894.</title>
        <authorList>
            <consortium name="US DOE Joint Genome Institute (JGI-PGF)"/>
            <person name="Lucas S."/>
            <person name="Copeland A."/>
            <person name="Lapidus A."/>
            <person name="Glavina del Rio T."/>
            <person name="Dalin E."/>
            <person name="Tice H."/>
            <person name="Bruce D."/>
            <person name="Goodwin L."/>
            <person name="Pitluck S."/>
            <person name="Kyrpides N."/>
            <person name="Mavromatis K."/>
            <person name="Ivanova N."/>
            <person name="Mikhailova N."/>
            <person name="Foster B."/>
            <person name="Clum A."/>
            <person name="Brettin T."/>
            <person name="Detter J.C."/>
            <person name="Han C."/>
            <person name="Larimer F."/>
            <person name="Land M."/>
            <person name="Hauser L."/>
            <person name="Markowitz V."/>
            <person name="Cheng J.F."/>
            <person name="Hugenholtz P."/>
            <person name="Woyke T."/>
            <person name="Wu D."/>
            <person name="Gehrich-Schroeter G."/>
            <person name="Schneider S."/>
            <person name="Pukall S.R."/>
            <person name="Klenk H.P."/>
            <person name="Eisen J.A."/>
        </authorList>
    </citation>
    <scope>NUCLEOTIDE SEQUENCE [LARGE SCALE GENOMIC DNA]</scope>
    <source>
        <strain evidence="4">DSM 15894 / CECT 5975 / LMG 20990 / XIL07</strain>
    </source>
</reference>
<evidence type="ECO:0000256" key="1">
    <source>
        <dbReference type="SAM" id="MobiDB-lite"/>
    </source>
</evidence>
<reference evidence="3 4" key="2">
    <citation type="journal article" date="2010" name="Stand. Genomic Sci.">
        <title>Complete genome sequence of Xylanimonas cellulosilytica type strain (XIL07).</title>
        <authorList>
            <person name="Foster B."/>
            <person name="Pukall R."/>
            <person name="Abt B."/>
            <person name="Nolan M."/>
            <person name="Glavina Del Rio T."/>
            <person name="Chen F."/>
            <person name="Lucas S."/>
            <person name="Tice H."/>
            <person name="Pitluck S."/>
            <person name="Cheng J.-F."/>
            <person name="Chertkov O."/>
            <person name="Brettin T."/>
            <person name="Han C."/>
            <person name="Detter J.C."/>
            <person name="Bruce D."/>
            <person name="Goodwin L."/>
            <person name="Ivanova N."/>
            <person name="Mavromatis K."/>
            <person name="Pati A."/>
            <person name="Mikhailova N."/>
            <person name="Chen A."/>
            <person name="Palaniappan K."/>
            <person name="Land M."/>
            <person name="Hauser L."/>
            <person name="Chang Y.-J."/>
            <person name="Jeffries C.D."/>
            <person name="Chain P."/>
            <person name="Rohde M."/>
            <person name="Goeker M."/>
            <person name="Bristow J."/>
            <person name="Eisen J.A."/>
            <person name="Markowitz V."/>
            <person name="Hugenholtz P."/>
            <person name="Kyrpides N.C."/>
            <person name="Klenk H.-P."/>
            <person name="Lapidus A."/>
        </authorList>
    </citation>
    <scope>NUCLEOTIDE SEQUENCE [LARGE SCALE GENOMIC DNA]</scope>
    <source>
        <strain evidence="4">DSM 15894 / CECT 5975 / LMG 20990 / XIL07</strain>
    </source>
</reference>
<dbReference type="EMBL" id="CP001821">
    <property type="protein sequence ID" value="ACZ29501.1"/>
    <property type="molecule type" value="Genomic_DNA"/>
</dbReference>
<keyword evidence="2" id="KW-0812">Transmembrane</keyword>
<feature type="transmembrane region" description="Helical" evidence="2">
    <location>
        <begin position="43"/>
        <end position="69"/>
    </location>
</feature>
<dbReference type="KEGG" id="xce:Xcel_0462"/>
<feature type="compositionally biased region" description="Low complexity" evidence="1">
    <location>
        <begin position="271"/>
        <end position="284"/>
    </location>
</feature>
<dbReference type="AlphaFoldDB" id="D1BVZ8"/>
<keyword evidence="4" id="KW-1185">Reference proteome</keyword>
<dbReference type="Pfam" id="PF19609">
    <property type="entry name" value="DUF6114"/>
    <property type="match status" value="1"/>
</dbReference>
<feature type="compositionally biased region" description="Low complexity" evidence="1">
    <location>
        <begin position="203"/>
        <end position="212"/>
    </location>
</feature>
<gene>
    <name evidence="3" type="ordered locus">Xcel_0462</name>
</gene>
<evidence type="ECO:0000256" key="2">
    <source>
        <dbReference type="SAM" id="Phobius"/>
    </source>
</evidence>
<feature type="transmembrane region" description="Helical" evidence="2">
    <location>
        <begin position="75"/>
        <end position="92"/>
    </location>
</feature>
<dbReference type="RefSeq" id="WP_012877245.1">
    <property type="nucleotide sequence ID" value="NC_013530.1"/>
</dbReference>
<dbReference type="InterPro" id="IPR046096">
    <property type="entry name" value="DUF6114"/>
</dbReference>
<dbReference type="HOGENOM" id="CLU_585182_0_0_11"/>
<feature type="region of interest" description="Disordered" evidence="1">
    <location>
        <begin position="271"/>
        <end position="297"/>
    </location>
</feature>
<dbReference type="Proteomes" id="UP000002255">
    <property type="component" value="Chromosome"/>
</dbReference>
<evidence type="ECO:0000313" key="3">
    <source>
        <dbReference type="EMBL" id="ACZ29501.1"/>
    </source>
</evidence>
<name>D1BVZ8_XYLCX</name>
<evidence type="ECO:0000313" key="4">
    <source>
        <dbReference type="Proteomes" id="UP000002255"/>
    </source>
</evidence>
<protein>
    <submittedName>
        <fullName evidence="3">Uncharacterized protein</fullName>
    </submittedName>
</protein>
<feature type="region of interest" description="Disordered" evidence="1">
    <location>
        <begin position="195"/>
        <end position="237"/>
    </location>
</feature>